<organism evidence="3">
    <name type="scientific">Diabrotica virgifera virgifera</name>
    <name type="common">western corn rootworm</name>
    <dbReference type="NCBI Taxonomy" id="50390"/>
    <lineage>
        <taxon>Eukaryota</taxon>
        <taxon>Metazoa</taxon>
        <taxon>Ecdysozoa</taxon>
        <taxon>Arthropoda</taxon>
        <taxon>Hexapoda</taxon>
        <taxon>Insecta</taxon>
        <taxon>Pterygota</taxon>
        <taxon>Neoptera</taxon>
        <taxon>Endopterygota</taxon>
        <taxon>Coleoptera</taxon>
        <taxon>Polyphaga</taxon>
        <taxon>Cucujiformia</taxon>
        <taxon>Chrysomeloidea</taxon>
        <taxon>Chrysomelidae</taxon>
        <taxon>Galerucinae</taxon>
        <taxon>Diabroticina</taxon>
        <taxon>Diabroticites</taxon>
        <taxon>Diabrotica</taxon>
    </lineage>
</organism>
<dbReference type="AlphaFoldDB" id="A0A6P7GY54"/>
<evidence type="ECO:0000256" key="1">
    <source>
        <dbReference type="SAM" id="Coils"/>
    </source>
</evidence>
<sequence>CDGYMVPKSMQQFYKICPAPRPVVKDDNPNFPSTSSHEWQPNLEYIPMHTPVSVPKEEQPLLQRNNSVNKEEPIITICEESIDAMNKSMRKNKKSEDVEDRVQKELAEIINDFKNNIHSITQAERLVEEWKNRNDVQKSFKEKQEQLTEMRIKYDQIQSKMKTAMKKPTPFERMRKLFSKPKHDHQQINSSANSDSSSLNNRPLRSLSTSSSGSSGRVSSISACSLGDSGTLSDNEERALMLGKHSEEEIRNDLNKAVMELNYNTLPIPKPKKLPIDHSYQLIE</sequence>
<dbReference type="InParanoid" id="A0A6P7GY54"/>
<evidence type="ECO:0000313" key="3">
    <source>
        <dbReference type="RefSeq" id="XP_028154359.1"/>
    </source>
</evidence>
<feature type="non-terminal residue" evidence="3">
    <location>
        <position position="284"/>
    </location>
</feature>
<feature type="compositionally biased region" description="Low complexity" evidence="2">
    <location>
        <begin position="189"/>
        <end position="225"/>
    </location>
</feature>
<protein>
    <submittedName>
        <fullName evidence="3">Uncharacterized protein LOC114347904</fullName>
    </submittedName>
</protein>
<dbReference type="RefSeq" id="XP_028154359.1">
    <property type="nucleotide sequence ID" value="XM_028298558.1"/>
</dbReference>
<name>A0A6P7GY54_DIAVI</name>
<keyword evidence="1" id="KW-0175">Coiled coil</keyword>
<accession>A0A6P7GY54</accession>
<reference evidence="3" key="1">
    <citation type="submission" date="2025-08" db="UniProtKB">
        <authorList>
            <consortium name="RefSeq"/>
        </authorList>
    </citation>
    <scope>IDENTIFICATION</scope>
    <source>
        <tissue evidence="3">Whole insect</tissue>
    </source>
</reference>
<feature type="region of interest" description="Disordered" evidence="2">
    <location>
        <begin position="179"/>
        <end position="233"/>
    </location>
</feature>
<feature type="non-terminal residue" evidence="3">
    <location>
        <position position="1"/>
    </location>
</feature>
<gene>
    <name evidence="3" type="primary">LOC114347904</name>
</gene>
<feature type="coiled-coil region" evidence="1">
    <location>
        <begin position="140"/>
        <end position="167"/>
    </location>
</feature>
<evidence type="ECO:0000256" key="2">
    <source>
        <dbReference type="SAM" id="MobiDB-lite"/>
    </source>
</evidence>
<proteinExistence type="predicted"/>